<dbReference type="PROSITE" id="PS50011">
    <property type="entry name" value="PROTEIN_KINASE_DOM"/>
    <property type="match status" value="1"/>
</dbReference>
<name>A0AAI8VP96_9PEZI</name>
<dbReference type="InterPro" id="IPR011009">
    <property type="entry name" value="Kinase-like_dom_sf"/>
</dbReference>
<protein>
    <submittedName>
        <fullName evidence="3">Uu.00g094030.m01.CDS01</fullName>
    </submittedName>
</protein>
<dbReference type="Pfam" id="PF00069">
    <property type="entry name" value="Pkinase"/>
    <property type="match status" value="1"/>
</dbReference>
<dbReference type="SMART" id="SM00220">
    <property type="entry name" value="S_TKc"/>
    <property type="match status" value="1"/>
</dbReference>
<comment type="caution">
    <text evidence="3">The sequence shown here is derived from an EMBL/GenBank/DDBJ whole genome shotgun (WGS) entry which is preliminary data.</text>
</comment>
<proteinExistence type="predicted"/>
<dbReference type="PROSITE" id="PS00108">
    <property type="entry name" value="PROTEIN_KINASE_ST"/>
    <property type="match status" value="1"/>
</dbReference>
<dbReference type="Gene3D" id="1.10.510.10">
    <property type="entry name" value="Transferase(Phosphotransferase) domain 1"/>
    <property type="match status" value="1"/>
</dbReference>
<organism evidence="3 4">
    <name type="scientific">Anthostomella pinea</name>
    <dbReference type="NCBI Taxonomy" id="933095"/>
    <lineage>
        <taxon>Eukaryota</taxon>
        <taxon>Fungi</taxon>
        <taxon>Dikarya</taxon>
        <taxon>Ascomycota</taxon>
        <taxon>Pezizomycotina</taxon>
        <taxon>Sordariomycetes</taxon>
        <taxon>Xylariomycetidae</taxon>
        <taxon>Xylariales</taxon>
        <taxon>Xylariaceae</taxon>
        <taxon>Anthostomella</taxon>
    </lineage>
</organism>
<sequence>MPQPSFRDSANRGRRVRSVPNFDSDQPALRIGLDQQLTEPPYLERPVLFRLQQRHRRATSTQHIRENDTELCDIITVTGKNGTKKETAGAPQIWKTPRQCVVALSPDPYRNPGGPAVERQWFFKVRDAEFRLIPRRTQSPDEAKSITDERRAFAALPDPNLTLEGTMQRIFTLGLQALQFEGLTTTYKSASTITINPHNTRFRTPLEPAEEDQIRFTRVKPLGRGGQGEVHKVVDTYTGVYHACKVVAVKAEVLDALDFVHTRDPPIIHRDIKPSNILYLGDQFLTDFGIAKVVDTSHTVIGTTWYMAPEVLENREQTPKVDIWGLGLTVVECLVGFPPEERRRELRRRAQWYEHLQGCLNQHQHARPFASMLAVDTERRPTAAIFSAYKAHRLMPP</sequence>
<feature type="region of interest" description="Disordered" evidence="1">
    <location>
        <begin position="1"/>
        <end position="28"/>
    </location>
</feature>
<evidence type="ECO:0000313" key="3">
    <source>
        <dbReference type="EMBL" id="CAJ2508217.1"/>
    </source>
</evidence>
<keyword evidence="4" id="KW-1185">Reference proteome</keyword>
<evidence type="ECO:0000259" key="2">
    <source>
        <dbReference type="PROSITE" id="PS50011"/>
    </source>
</evidence>
<gene>
    <name evidence="3" type="ORF">KHLLAP_LOCUS8685</name>
</gene>
<accession>A0AAI8VP96</accession>
<feature type="domain" description="Protein kinase" evidence="2">
    <location>
        <begin position="119"/>
        <end position="395"/>
    </location>
</feature>
<dbReference type="Proteomes" id="UP001295740">
    <property type="component" value="Unassembled WGS sequence"/>
</dbReference>
<evidence type="ECO:0000256" key="1">
    <source>
        <dbReference type="SAM" id="MobiDB-lite"/>
    </source>
</evidence>
<dbReference type="AlphaFoldDB" id="A0AAI8VP96"/>
<dbReference type="GO" id="GO:0005737">
    <property type="term" value="C:cytoplasm"/>
    <property type="evidence" value="ECO:0007669"/>
    <property type="project" value="TreeGrafter"/>
</dbReference>
<dbReference type="InterPro" id="IPR053235">
    <property type="entry name" value="Ser_Thr_kinase"/>
</dbReference>
<dbReference type="SUPFAM" id="SSF56112">
    <property type="entry name" value="Protein kinase-like (PK-like)"/>
    <property type="match status" value="1"/>
</dbReference>
<dbReference type="InterPro" id="IPR008271">
    <property type="entry name" value="Ser/Thr_kinase_AS"/>
</dbReference>
<reference evidence="3" key="1">
    <citation type="submission" date="2023-10" db="EMBL/GenBank/DDBJ databases">
        <authorList>
            <person name="Hackl T."/>
        </authorList>
    </citation>
    <scope>NUCLEOTIDE SEQUENCE</scope>
</reference>
<dbReference type="EMBL" id="CAUWAG010000010">
    <property type="protein sequence ID" value="CAJ2508217.1"/>
    <property type="molecule type" value="Genomic_DNA"/>
</dbReference>
<dbReference type="PANTHER" id="PTHR24361">
    <property type="entry name" value="MITOGEN-ACTIVATED KINASE KINASE KINASE"/>
    <property type="match status" value="1"/>
</dbReference>
<dbReference type="InterPro" id="IPR000719">
    <property type="entry name" value="Prot_kinase_dom"/>
</dbReference>
<evidence type="ECO:0000313" key="4">
    <source>
        <dbReference type="Proteomes" id="UP001295740"/>
    </source>
</evidence>
<dbReference type="GO" id="GO:0005524">
    <property type="term" value="F:ATP binding"/>
    <property type="evidence" value="ECO:0007669"/>
    <property type="project" value="InterPro"/>
</dbReference>
<dbReference type="GO" id="GO:0004674">
    <property type="term" value="F:protein serine/threonine kinase activity"/>
    <property type="evidence" value="ECO:0007669"/>
    <property type="project" value="TreeGrafter"/>
</dbReference>